<organism evidence="2 3">
    <name type="scientific">Laccaria amethystina LaAM-08-1</name>
    <dbReference type="NCBI Taxonomy" id="1095629"/>
    <lineage>
        <taxon>Eukaryota</taxon>
        <taxon>Fungi</taxon>
        <taxon>Dikarya</taxon>
        <taxon>Basidiomycota</taxon>
        <taxon>Agaricomycotina</taxon>
        <taxon>Agaricomycetes</taxon>
        <taxon>Agaricomycetidae</taxon>
        <taxon>Agaricales</taxon>
        <taxon>Agaricineae</taxon>
        <taxon>Hydnangiaceae</taxon>
        <taxon>Laccaria</taxon>
    </lineage>
</organism>
<dbReference type="OrthoDB" id="3167300at2759"/>
<dbReference type="Proteomes" id="UP000054477">
    <property type="component" value="Unassembled WGS sequence"/>
</dbReference>
<reference evidence="3" key="2">
    <citation type="submission" date="2015-01" db="EMBL/GenBank/DDBJ databases">
        <title>Evolutionary Origins and Diversification of the Mycorrhizal Mutualists.</title>
        <authorList>
            <consortium name="DOE Joint Genome Institute"/>
            <consortium name="Mycorrhizal Genomics Consortium"/>
            <person name="Kohler A."/>
            <person name="Kuo A."/>
            <person name="Nagy L.G."/>
            <person name="Floudas D."/>
            <person name="Copeland A."/>
            <person name="Barry K.W."/>
            <person name="Cichocki N."/>
            <person name="Veneault-Fourrey C."/>
            <person name="LaButti K."/>
            <person name="Lindquist E.A."/>
            <person name="Lipzen A."/>
            <person name="Lundell T."/>
            <person name="Morin E."/>
            <person name="Murat C."/>
            <person name="Riley R."/>
            <person name="Ohm R."/>
            <person name="Sun H."/>
            <person name="Tunlid A."/>
            <person name="Henrissat B."/>
            <person name="Grigoriev I.V."/>
            <person name="Hibbett D.S."/>
            <person name="Martin F."/>
        </authorList>
    </citation>
    <scope>NUCLEOTIDE SEQUENCE [LARGE SCALE GENOMIC DNA]</scope>
    <source>
        <strain evidence="3">LaAM-08-1</strain>
    </source>
</reference>
<evidence type="ECO:0008006" key="4">
    <source>
        <dbReference type="Google" id="ProtNLM"/>
    </source>
</evidence>
<proteinExistence type="predicted"/>
<sequence length="321" mass="36630">ISLPLPPELVREIVHLLLSSAPSISRSFAPEDFGCSTKPSWLTLNALSLTSRTYRALVLEAWFRTLYIESPKDLEFVRCCWPEVGTKWTRHLHCVQTLTSSLSFWDLSCLLHLSSIRLDWPSSILTISFYSPLSKLRFMPFFNFSSSVDHLDLRGLMWPTPEVLRSIPQTPGLGYLKTLKIMQDVAWCGLCGGFSSVRLKDWPTGVVYEGGYGLPMDYARVLTPLEHLEKVVITVPNRDFGSTTLGHTPTTPDPDPETNSSPNLWAGECYKCMRTKYEDDAFRQKWVDRNRGVGVCRDDDGKKDTRPPKLRRVEWRFCDGF</sequence>
<evidence type="ECO:0000256" key="1">
    <source>
        <dbReference type="SAM" id="MobiDB-lite"/>
    </source>
</evidence>
<dbReference type="AlphaFoldDB" id="A0A0C9XJF5"/>
<feature type="non-terminal residue" evidence="2">
    <location>
        <position position="321"/>
    </location>
</feature>
<name>A0A0C9XJF5_9AGAR</name>
<dbReference type="HOGENOM" id="CLU_063720_0_0_1"/>
<gene>
    <name evidence="2" type="ORF">K443DRAFT_98304</name>
</gene>
<keyword evidence="3" id="KW-1185">Reference proteome</keyword>
<dbReference type="EMBL" id="KN838604">
    <property type="protein sequence ID" value="KIK01594.1"/>
    <property type="molecule type" value="Genomic_DNA"/>
</dbReference>
<evidence type="ECO:0000313" key="2">
    <source>
        <dbReference type="EMBL" id="KIK01594.1"/>
    </source>
</evidence>
<protein>
    <recommendedName>
        <fullName evidence="4">F-box domain-containing protein</fullName>
    </recommendedName>
</protein>
<evidence type="ECO:0000313" key="3">
    <source>
        <dbReference type="Proteomes" id="UP000054477"/>
    </source>
</evidence>
<feature type="region of interest" description="Disordered" evidence="1">
    <location>
        <begin position="242"/>
        <end position="262"/>
    </location>
</feature>
<accession>A0A0C9XJF5</accession>
<reference evidence="2 3" key="1">
    <citation type="submission" date="2014-04" db="EMBL/GenBank/DDBJ databases">
        <authorList>
            <consortium name="DOE Joint Genome Institute"/>
            <person name="Kuo A."/>
            <person name="Kohler A."/>
            <person name="Nagy L.G."/>
            <person name="Floudas D."/>
            <person name="Copeland A."/>
            <person name="Barry K.W."/>
            <person name="Cichocki N."/>
            <person name="Veneault-Fourrey C."/>
            <person name="LaButti K."/>
            <person name="Lindquist E.A."/>
            <person name="Lipzen A."/>
            <person name="Lundell T."/>
            <person name="Morin E."/>
            <person name="Murat C."/>
            <person name="Sun H."/>
            <person name="Tunlid A."/>
            <person name="Henrissat B."/>
            <person name="Grigoriev I.V."/>
            <person name="Hibbett D.S."/>
            <person name="Martin F."/>
            <person name="Nordberg H.P."/>
            <person name="Cantor M.N."/>
            <person name="Hua S.X."/>
        </authorList>
    </citation>
    <scope>NUCLEOTIDE SEQUENCE [LARGE SCALE GENOMIC DNA]</scope>
    <source>
        <strain evidence="2 3">LaAM-08-1</strain>
    </source>
</reference>